<sequence length="130" mass="15065">MTKTISLIALLILLLAVLFVFHRHDAPSEFTKQHDALRGTWVRDNVPDAKEDFYILHGFDDGRYVTSGSISSDDRGRYRVVSLEEDGVFEGFTVTMDVEPQEDRALIKLDHLLFRRISEIMERENPLDRQ</sequence>
<name>A0A0G1XWA3_9BACT</name>
<accession>A0A0G1XWA3</accession>
<evidence type="ECO:0000313" key="2">
    <source>
        <dbReference type="Proteomes" id="UP000033865"/>
    </source>
</evidence>
<comment type="caution">
    <text evidence="1">The sequence shown here is derived from an EMBL/GenBank/DDBJ whole genome shotgun (WGS) entry which is preliminary data.</text>
</comment>
<dbReference type="AlphaFoldDB" id="A0A0G1XWA3"/>
<reference evidence="1 2" key="1">
    <citation type="journal article" date="2015" name="Nature">
        <title>rRNA introns, odd ribosomes, and small enigmatic genomes across a large radiation of phyla.</title>
        <authorList>
            <person name="Brown C.T."/>
            <person name="Hug L.A."/>
            <person name="Thomas B.C."/>
            <person name="Sharon I."/>
            <person name="Castelle C.J."/>
            <person name="Singh A."/>
            <person name="Wilkins M.J."/>
            <person name="Williams K.H."/>
            <person name="Banfield J.F."/>
        </authorList>
    </citation>
    <scope>NUCLEOTIDE SEQUENCE [LARGE SCALE GENOMIC DNA]</scope>
</reference>
<dbReference type="Proteomes" id="UP000033865">
    <property type="component" value="Unassembled WGS sequence"/>
</dbReference>
<dbReference type="EMBL" id="LCRN01000047">
    <property type="protein sequence ID" value="KKW35170.1"/>
    <property type="molecule type" value="Genomic_DNA"/>
</dbReference>
<organism evidence="1 2">
    <name type="scientific">Candidatus Uhrbacteria bacterium GW2011_GWC2_53_7</name>
    <dbReference type="NCBI Taxonomy" id="1618986"/>
    <lineage>
        <taxon>Bacteria</taxon>
        <taxon>Candidatus Uhriibacteriota</taxon>
    </lineage>
</organism>
<protein>
    <submittedName>
        <fullName evidence="1">Uncharacterized protein</fullName>
    </submittedName>
</protein>
<evidence type="ECO:0000313" key="1">
    <source>
        <dbReference type="EMBL" id="KKW35170.1"/>
    </source>
</evidence>
<gene>
    <name evidence="1" type="ORF">UY82_C0047G0002</name>
</gene>
<proteinExistence type="predicted"/>